<feature type="transmembrane region" description="Helical" evidence="1">
    <location>
        <begin position="6"/>
        <end position="30"/>
    </location>
</feature>
<dbReference type="Proteomes" id="UP000077868">
    <property type="component" value="Chromosome"/>
</dbReference>
<sequence length="119" mass="12951">MEQSFFLEAVLPLIIETVVAVGVLVVGLIALRTGERWAWFVVAAGALWGLVQLVYLAEYVLMETSSTSFAYVLYEHHLLTPLRYLRLVGLALLVPAVAGATAAHTRRAAGWGDRAPSEV</sequence>
<protein>
    <submittedName>
        <fullName evidence="2">Uncharacterized protein</fullName>
    </submittedName>
</protein>
<dbReference type="AlphaFoldDB" id="A0A1A9GKQ3"/>
<dbReference type="PATRIC" id="fig|1300347.3.peg.1831"/>
<organism evidence="2 3">
    <name type="scientific">Nocardioides dokdonensis FR1436</name>
    <dbReference type="NCBI Taxonomy" id="1300347"/>
    <lineage>
        <taxon>Bacteria</taxon>
        <taxon>Bacillati</taxon>
        <taxon>Actinomycetota</taxon>
        <taxon>Actinomycetes</taxon>
        <taxon>Propionibacteriales</taxon>
        <taxon>Nocardioidaceae</taxon>
        <taxon>Nocardioides</taxon>
    </lineage>
</organism>
<feature type="transmembrane region" description="Helical" evidence="1">
    <location>
        <begin position="84"/>
        <end position="104"/>
    </location>
</feature>
<dbReference type="STRING" id="1300347.I601_1829"/>
<evidence type="ECO:0000313" key="2">
    <source>
        <dbReference type="EMBL" id="ANH38260.1"/>
    </source>
</evidence>
<evidence type="ECO:0000313" key="3">
    <source>
        <dbReference type="Proteomes" id="UP000077868"/>
    </source>
</evidence>
<keyword evidence="3" id="KW-1185">Reference proteome</keyword>
<accession>A0A1A9GKQ3</accession>
<dbReference type="RefSeq" id="WP_169834683.1">
    <property type="nucleotide sequence ID" value="NZ_CP015079.1"/>
</dbReference>
<reference evidence="2 3" key="1">
    <citation type="submission" date="2016-03" db="EMBL/GenBank/DDBJ databases">
        <title>Complete genome sequence of a soil Actinobacterium, Nocardioides dokdonensis FR1436.</title>
        <authorList>
            <person name="Kwon S.-K."/>
            <person name="Kim K."/>
            <person name="Kim J.F."/>
        </authorList>
    </citation>
    <scope>NUCLEOTIDE SEQUENCE [LARGE SCALE GENOMIC DNA]</scope>
    <source>
        <strain evidence="2 3">FR1436</strain>
    </source>
</reference>
<gene>
    <name evidence="2" type="ORF">I601_1829</name>
</gene>
<dbReference type="KEGG" id="ndk:I601_1829"/>
<name>A0A1A9GKQ3_9ACTN</name>
<dbReference type="EMBL" id="CP015079">
    <property type="protein sequence ID" value="ANH38260.1"/>
    <property type="molecule type" value="Genomic_DNA"/>
</dbReference>
<feature type="transmembrane region" description="Helical" evidence="1">
    <location>
        <begin position="37"/>
        <end position="57"/>
    </location>
</feature>
<keyword evidence="1" id="KW-0812">Transmembrane</keyword>
<proteinExistence type="predicted"/>
<keyword evidence="1" id="KW-0472">Membrane</keyword>
<evidence type="ECO:0000256" key="1">
    <source>
        <dbReference type="SAM" id="Phobius"/>
    </source>
</evidence>
<keyword evidence="1" id="KW-1133">Transmembrane helix</keyword>